<dbReference type="Proteomes" id="UP000722625">
    <property type="component" value="Unassembled WGS sequence"/>
</dbReference>
<dbReference type="RefSeq" id="WP_213300372.1">
    <property type="nucleotide sequence ID" value="NZ_JAGYVZ010000011.1"/>
</dbReference>
<dbReference type="Pfam" id="PF13439">
    <property type="entry name" value="Glyco_transf_4"/>
    <property type="match status" value="1"/>
</dbReference>
<name>A0ABS5PD88_9FLAO</name>
<dbReference type="InterPro" id="IPR001296">
    <property type="entry name" value="Glyco_trans_1"/>
</dbReference>
<sequence length="356" mass="40504">MRVVQIIDSLNAGGAERMAVNYANALSKKIEFSGLIATRAEGSLKKQINAAVSYLFLEKKKRVDFQSIFRLRKYIIQNKIEIIHAHSSSFFIAVLVKLTLPGIRIIWHDHYGSRVKETKKENRVLVFLSLFFSSIFVVNRQLEDWSKKNMKCPNVIFIPNFTTSQTNDEKITSLKGKIGKRIVFLANLKNPKNHILVLKAFQELKLNESDWSLHLIGKDYLDSYSAVLKEFVKLHSLQNSVHLYGEKSDIRYILAQASIGVLASTDEGFPVTLIEYALENLAVISTNVGYCSVIIQDNNNGLLFDPSSISQVKKQLLKLIEDESLRKKIGDNFNQSVLENYSEEIVIEKLISAYKK</sequence>
<dbReference type="PANTHER" id="PTHR12526">
    <property type="entry name" value="GLYCOSYLTRANSFERASE"/>
    <property type="match status" value="1"/>
</dbReference>
<organism evidence="3 4">
    <name type="scientific">Flavobacterium psychroterrae</name>
    <dbReference type="NCBI Taxonomy" id="2133767"/>
    <lineage>
        <taxon>Bacteria</taxon>
        <taxon>Pseudomonadati</taxon>
        <taxon>Bacteroidota</taxon>
        <taxon>Flavobacteriia</taxon>
        <taxon>Flavobacteriales</taxon>
        <taxon>Flavobacteriaceae</taxon>
        <taxon>Flavobacterium</taxon>
    </lineage>
</organism>
<gene>
    <name evidence="3" type="ORF">KHA90_12670</name>
</gene>
<keyword evidence="4" id="KW-1185">Reference proteome</keyword>
<evidence type="ECO:0000259" key="1">
    <source>
        <dbReference type="Pfam" id="PF00534"/>
    </source>
</evidence>
<dbReference type="EMBL" id="JAGYVZ010000011">
    <property type="protein sequence ID" value="MBS7231878.1"/>
    <property type="molecule type" value="Genomic_DNA"/>
</dbReference>
<dbReference type="Pfam" id="PF00534">
    <property type="entry name" value="Glycos_transf_1"/>
    <property type="match status" value="1"/>
</dbReference>
<proteinExistence type="predicted"/>
<accession>A0ABS5PD88</accession>
<reference evidence="3 4" key="1">
    <citation type="journal article" date="2018" name="Int. J. Syst. Evol. Microbiol.">
        <title>Flavobacterium chryseum sp. nov. and Flavobacterium psychroterrae sp. nov., novel environmental bacteria isolated from Antarctica.</title>
        <authorList>
            <person name="Kralova S."/>
            <person name="Svec P."/>
            <person name="Busse H.J."/>
            <person name="Stankova E."/>
            <person name="Vaczi P."/>
            <person name="Sedlacek I."/>
        </authorList>
    </citation>
    <scope>NUCLEOTIDE SEQUENCE [LARGE SCALE GENOMIC DNA]</scope>
    <source>
        <strain evidence="3 4">CCM 8827</strain>
    </source>
</reference>
<feature type="domain" description="Glycosyltransferase subfamily 4-like N-terminal" evidence="2">
    <location>
        <begin position="13"/>
        <end position="161"/>
    </location>
</feature>
<protein>
    <submittedName>
        <fullName evidence="3">Glycosyltransferase</fullName>
    </submittedName>
</protein>
<dbReference type="Gene3D" id="3.40.50.2000">
    <property type="entry name" value="Glycogen Phosphorylase B"/>
    <property type="match status" value="2"/>
</dbReference>
<dbReference type="PANTHER" id="PTHR12526:SF630">
    <property type="entry name" value="GLYCOSYLTRANSFERASE"/>
    <property type="match status" value="1"/>
</dbReference>
<evidence type="ECO:0000259" key="2">
    <source>
        <dbReference type="Pfam" id="PF13439"/>
    </source>
</evidence>
<dbReference type="InterPro" id="IPR028098">
    <property type="entry name" value="Glyco_trans_4-like_N"/>
</dbReference>
<evidence type="ECO:0000313" key="3">
    <source>
        <dbReference type="EMBL" id="MBS7231878.1"/>
    </source>
</evidence>
<dbReference type="SUPFAM" id="SSF53756">
    <property type="entry name" value="UDP-Glycosyltransferase/glycogen phosphorylase"/>
    <property type="match status" value="1"/>
</dbReference>
<comment type="caution">
    <text evidence="3">The sequence shown here is derived from an EMBL/GenBank/DDBJ whole genome shotgun (WGS) entry which is preliminary data.</text>
</comment>
<feature type="domain" description="Glycosyl transferase family 1" evidence="1">
    <location>
        <begin position="179"/>
        <end position="332"/>
    </location>
</feature>
<evidence type="ECO:0000313" key="4">
    <source>
        <dbReference type="Proteomes" id="UP000722625"/>
    </source>
</evidence>
<dbReference type="CDD" id="cd03811">
    <property type="entry name" value="GT4_GT28_WabH-like"/>
    <property type="match status" value="1"/>
</dbReference>